<evidence type="ECO:0000256" key="1">
    <source>
        <dbReference type="ARBA" id="ARBA00005952"/>
    </source>
</evidence>
<evidence type="ECO:0000256" key="4">
    <source>
        <dbReference type="ARBA" id="ARBA00023015"/>
    </source>
</evidence>
<comment type="function">
    <text evidence="6">Involved in transcription antitermination. Required for transcription of ribosomal RNA (rRNA) genes. Binds specifically to the boxA antiterminator sequence of the ribosomal RNA (rrn) operons.</text>
</comment>
<gene>
    <name evidence="6" type="primary">nusB</name>
    <name evidence="9" type="ORF">J2Z30_007580</name>
    <name evidence="8" type="ORF">SIRAN2102</name>
</gene>
<evidence type="ECO:0000256" key="6">
    <source>
        <dbReference type="HAMAP-Rule" id="MF_00073"/>
    </source>
</evidence>
<evidence type="ECO:0000313" key="10">
    <source>
        <dbReference type="Proteomes" id="UP000756710"/>
    </source>
</evidence>
<protein>
    <recommendedName>
        <fullName evidence="6">Transcription antitermination protein NusB</fullName>
    </recommendedName>
    <alternativeName>
        <fullName evidence="6">Antitermination factor NusB</fullName>
    </alternativeName>
</protein>
<dbReference type="PANTHER" id="PTHR11078">
    <property type="entry name" value="N UTILIZATION SUBSTANCE PROTEIN B-RELATED"/>
    <property type="match status" value="1"/>
</dbReference>
<dbReference type="InterPro" id="IPR006027">
    <property type="entry name" value="NusB_RsmB_TIM44"/>
</dbReference>
<dbReference type="EMBL" id="LK022848">
    <property type="protein sequence ID" value="CDR05131.1"/>
    <property type="molecule type" value="Genomic_DNA"/>
</dbReference>
<dbReference type="HOGENOM" id="CLU_087843_2_3_11"/>
<dbReference type="SUPFAM" id="SSF48013">
    <property type="entry name" value="NusB-like"/>
    <property type="match status" value="1"/>
</dbReference>
<dbReference type="Gene3D" id="1.10.940.10">
    <property type="entry name" value="NusB-like"/>
    <property type="match status" value="1"/>
</dbReference>
<sequence>MAARNKARKRAFQILFEADQRGSTVRTVLADWIRLARTDDRQPPVSEYTMQLVEGYAQHIERIDELIATYAVGWTLDRMPVVDRNILRLGAYELVWEDATPDAVVIDEAVQLAKEFSTDDSPAFVNGLLGRIKELKPSLRREQEPREHQA</sequence>
<evidence type="ECO:0000313" key="8">
    <source>
        <dbReference type="EMBL" id="CDR05131.1"/>
    </source>
</evidence>
<feature type="domain" description="NusB/RsmB/TIM44" evidence="7">
    <location>
        <begin position="6"/>
        <end position="132"/>
    </location>
</feature>
<dbReference type="GO" id="GO:0031564">
    <property type="term" value="P:transcription antitermination"/>
    <property type="evidence" value="ECO:0007669"/>
    <property type="project" value="UniProtKB-KW"/>
</dbReference>
<dbReference type="GO" id="GO:0003723">
    <property type="term" value="F:RNA binding"/>
    <property type="evidence" value="ECO:0007669"/>
    <property type="project" value="UniProtKB-UniRule"/>
</dbReference>
<name>A0A060ZP51_9ACTN</name>
<evidence type="ECO:0000256" key="2">
    <source>
        <dbReference type="ARBA" id="ARBA00022814"/>
    </source>
</evidence>
<keyword evidence="2 6" id="KW-0889">Transcription antitermination</keyword>
<dbReference type="RefSeq" id="WP_044568541.1">
    <property type="nucleotide sequence ID" value="NZ_BAABDR010000012.1"/>
</dbReference>
<keyword evidence="5 6" id="KW-0804">Transcription</keyword>
<keyword evidence="4 6" id="KW-0805">Transcription regulation</keyword>
<organism evidence="8">
    <name type="scientific">Streptomyces iranensis</name>
    <dbReference type="NCBI Taxonomy" id="576784"/>
    <lineage>
        <taxon>Bacteria</taxon>
        <taxon>Bacillati</taxon>
        <taxon>Actinomycetota</taxon>
        <taxon>Actinomycetes</taxon>
        <taxon>Kitasatosporales</taxon>
        <taxon>Streptomycetaceae</taxon>
        <taxon>Streptomyces</taxon>
        <taxon>Streptomyces violaceusniger group</taxon>
    </lineage>
</organism>
<dbReference type="GO" id="GO:0005829">
    <property type="term" value="C:cytosol"/>
    <property type="evidence" value="ECO:0007669"/>
    <property type="project" value="TreeGrafter"/>
</dbReference>
<evidence type="ECO:0000256" key="5">
    <source>
        <dbReference type="ARBA" id="ARBA00023163"/>
    </source>
</evidence>
<evidence type="ECO:0000313" key="9">
    <source>
        <dbReference type="EMBL" id="MBP2066531.1"/>
    </source>
</evidence>
<dbReference type="PANTHER" id="PTHR11078:SF3">
    <property type="entry name" value="ANTITERMINATION NUSB DOMAIN-CONTAINING PROTEIN"/>
    <property type="match status" value="1"/>
</dbReference>
<comment type="similarity">
    <text evidence="1 6">Belongs to the NusB family.</text>
</comment>
<dbReference type="InterPro" id="IPR035926">
    <property type="entry name" value="NusB-like_sf"/>
</dbReference>
<evidence type="ECO:0000256" key="3">
    <source>
        <dbReference type="ARBA" id="ARBA00022884"/>
    </source>
</evidence>
<reference evidence="8" key="1">
    <citation type="submission" date="2014-05" db="EMBL/GenBank/DDBJ databases">
        <authorList>
            <person name="Horn Fabian"/>
        </authorList>
    </citation>
    <scope>NUCLEOTIDE SEQUENCE</scope>
</reference>
<dbReference type="InterPro" id="IPR011605">
    <property type="entry name" value="NusB_fam"/>
</dbReference>
<dbReference type="Pfam" id="PF01029">
    <property type="entry name" value="NusB"/>
    <property type="match status" value="1"/>
</dbReference>
<evidence type="ECO:0000259" key="7">
    <source>
        <dbReference type="Pfam" id="PF01029"/>
    </source>
</evidence>
<reference evidence="9 10" key="2">
    <citation type="submission" date="2021-03" db="EMBL/GenBank/DDBJ databases">
        <title>Genomic Encyclopedia of Type Strains, Phase IV (KMG-IV): sequencing the most valuable type-strain genomes for metagenomic binning, comparative biology and taxonomic classification.</title>
        <authorList>
            <person name="Goeker M."/>
        </authorList>
    </citation>
    <scope>NUCLEOTIDE SEQUENCE [LARGE SCALE GENOMIC DNA]</scope>
    <source>
        <strain evidence="9 10">DSM 41954</strain>
    </source>
</reference>
<dbReference type="HAMAP" id="MF_00073">
    <property type="entry name" value="NusB"/>
    <property type="match status" value="1"/>
</dbReference>
<dbReference type="GO" id="GO:0006353">
    <property type="term" value="P:DNA-templated transcription termination"/>
    <property type="evidence" value="ECO:0007669"/>
    <property type="project" value="UniProtKB-UniRule"/>
</dbReference>
<dbReference type="EMBL" id="JAGGLR010000025">
    <property type="protein sequence ID" value="MBP2066531.1"/>
    <property type="molecule type" value="Genomic_DNA"/>
</dbReference>
<accession>A0A060ZP51</accession>
<dbReference type="Proteomes" id="UP000756710">
    <property type="component" value="Unassembled WGS sequence"/>
</dbReference>
<keyword evidence="3 6" id="KW-0694">RNA-binding</keyword>
<keyword evidence="10" id="KW-1185">Reference proteome</keyword>
<proteinExistence type="inferred from homology"/>
<dbReference type="NCBIfam" id="TIGR01951">
    <property type="entry name" value="nusB"/>
    <property type="match status" value="1"/>
</dbReference>
<dbReference type="AlphaFoldDB" id="A0A060ZP51"/>